<dbReference type="Proteomes" id="UP000552883">
    <property type="component" value="Unassembled WGS sequence"/>
</dbReference>
<evidence type="ECO:0000313" key="7">
    <source>
        <dbReference type="EMBL" id="MBB5617525.1"/>
    </source>
</evidence>
<keyword evidence="3" id="KW-0804">Transcription</keyword>
<evidence type="ECO:0000256" key="4">
    <source>
        <dbReference type="PROSITE-ProRule" id="PRU00335"/>
    </source>
</evidence>
<dbReference type="PANTHER" id="PTHR30055">
    <property type="entry name" value="HTH-TYPE TRANSCRIPTIONAL REGULATOR RUTR"/>
    <property type="match status" value="1"/>
</dbReference>
<keyword evidence="1" id="KW-0805">Transcription regulation</keyword>
<feature type="compositionally biased region" description="Basic and acidic residues" evidence="5">
    <location>
        <begin position="211"/>
        <end position="227"/>
    </location>
</feature>
<dbReference type="InterPro" id="IPR009057">
    <property type="entry name" value="Homeodomain-like_sf"/>
</dbReference>
<comment type="caution">
    <text evidence="7">The sequence shown here is derived from an EMBL/GenBank/DDBJ whole genome shotgun (WGS) entry which is preliminary data.</text>
</comment>
<keyword evidence="2 4" id="KW-0238">DNA-binding</keyword>
<dbReference type="InterPro" id="IPR001647">
    <property type="entry name" value="HTH_TetR"/>
</dbReference>
<evidence type="ECO:0000313" key="8">
    <source>
        <dbReference type="Proteomes" id="UP000552883"/>
    </source>
</evidence>
<organism evidence="7 8">
    <name type="scientific">Microcella frigidaquae</name>
    <dbReference type="NCBI Taxonomy" id="424758"/>
    <lineage>
        <taxon>Bacteria</taxon>
        <taxon>Bacillati</taxon>
        <taxon>Actinomycetota</taxon>
        <taxon>Actinomycetes</taxon>
        <taxon>Micrococcales</taxon>
        <taxon>Microbacteriaceae</taxon>
        <taxon>Microcella</taxon>
    </lineage>
</organism>
<name>A0A840X8T7_9MICO</name>
<dbReference type="GO" id="GO:0000976">
    <property type="term" value="F:transcription cis-regulatory region binding"/>
    <property type="evidence" value="ECO:0007669"/>
    <property type="project" value="TreeGrafter"/>
</dbReference>
<evidence type="ECO:0000256" key="1">
    <source>
        <dbReference type="ARBA" id="ARBA00023015"/>
    </source>
</evidence>
<dbReference type="EMBL" id="JACHBS010000001">
    <property type="protein sequence ID" value="MBB5617525.1"/>
    <property type="molecule type" value="Genomic_DNA"/>
</dbReference>
<feature type="DNA-binding region" description="H-T-H motif" evidence="4">
    <location>
        <begin position="264"/>
        <end position="283"/>
    </location>
</feature>
<evidence type="ECO:0000256" key="5">
    <source>
        <dbReference type="SAM" id="MobiDB-lite"/>
    </source>
</evidence>
<dbReference type="Pfam" id="PF00440">
    <property type="entry name" value="TetR_N"/>
    <property type="match status" value="1"/>
</dbReference>
<dbReference type="PROSITE" id="PS50977">
    <property type="entry name" value="HTH_TETR_2"/>
    <property type="match status" value="2"/>
</dbReference>
<feature type="DNA-binding region" description="H-T-H motif" evidence="4">
    <location>
        <begin position="47"/>
        <end position="66"/>
    </location>
</feature>
<dbReference type="GO" id="GO:0003700">
    <property type="term" value="F:DNA-binding transcription factor activity"/>
    <property type="evidence" value="ECO:0007669"/>
    <property type="project" value="TreeGrafter"/>
</dbReference>
<evidence type="ECO:0000259" key="6">
    <source>
        <dbReference type="PROSITE" id="PS50977"/>
    </source>
</evidence>
<dbReference type="AlphaFoldDB" id="A0A840X8T7"/>
<keyword evidence="8" id="KW-1185">Reference proteome</keyword>
<dbReference type="OrthoDB" id="3519192at2"/>
<proteinExistence type="predicted"/>
<dbReference type="PANTHER" id="PTHR30055:SF234">
    <property type="entry name" value="HTH-TYPE TRANSCRIPTIONAL REGULATOR BETI"/>
    <property type="match status" value="1"/>
</dbReference>
<sequence length="416" mass="45649">MRQPRTSSIKRFRNTRSQIGEPLVPRARQVLEAAQRVVDRDGADKLTLRAIAREAGEATSVVLYHFSTMDRLEALLLDSLWHDIDVEFLATIASLPDDAASRVDALVDFHASIAEDPQRYQRYFGLVSGVVRKPDTRVEIAEIYRGYRMELNVPLLAHPSRSSDETEALAALVLAVAEGLSFLQLMTADAASPTPGFELLRSLLRKKLARGREPSPGDFRAAAHDPGARPADAMPEPPAIHRTAQRLLDAGHVILRSNGLRGLSLESLARTSGEARPAVGYHFGSKLGFVEALAMDAVHRWVVAITAPEMWNRLVTDYDGRELARVLEPATMEVVQVFPVAQRRQDVRDVAFTAIAHARAAIADQLRSWTLDRGYPAEDAADIVLAAIAGLTLQKMYDPDGFDSAPALEQLGSLLS</sequence>
<dbReference type="RefSeq" id="WP_153982673.1">
    <property type="nucleotide sequence ID" value="NZ_BAAANZ010000012.1"/>
</dbReference>
<feature type="domain" description="HTH tetR-type" evidence="6">
    <location>
        <begin position="24"/>
        <end position="84"/>
    </location>
</feature>
<accession>A0A840X8T7</accession>
<gene>
    <name evidence="7" type="ORF">BJ959_001021</name>
</gene>
<protein>
    <submittedName>
        <fullName evidence="7">AcrR family transcriptional regulator</fullName>
    </submittedName>
</protein>
<feature type="domain" description="HTH tetR-type" evidence="6">
    <location>
        <begin position="241"/>
        <end position="301"/>
    </location>
</feature>
<dbReference type="SUPFAM" id="SSF46689">
    <property type="entry name" value="Homeodomain-like"/>
    <property type="match status" value="2"/>
</dbReference>
<reference evidence="7 8" key="1">
    <citation type="submission" date="2020-08" db="EMBL/GenBank/DDBJ databases">
        <title>Sequencing the genomes of 1000 actinobacteria strains.</title>
        <authorList>
            <person name="Klenk H.-P."/>
        </authorList>
    </citation>
    <scope>NUCLEOTIDE SEQUENCE [LARGE SCALE GENOMIC DNA]</scope>
    <source>
        <strain evidence="7 8">DSM 23889</strain>
    </source>
</reference>
<dbReference type="Gene3D" id="1.10.357.10">
    <property type="entry name" value="Tetracycline Repressor, domain 2"/>
    <property type="match status" value="2"/>
</dbReference>
<dbReference type="SUPFAM" id="SSF48498">
    <property type="entry name" value="Tetracyclin repressor-like, C-terminal domain"/>
    <property type="match status" value="1"/>
</dbReference>
<feature type="region of interest" description="Disordered" evidence="5">
    <location>
        <begin position="211"/>
        <end position="232"/>
    </location>
</feature>
<evidence type="ECO:0000256" key="3">
    <source>
        <dbReference type="ARBA" id="ARBA00023163"/>
    </source>
</evidence>
<evidence type="ECO:0000256" key="2">
    <source>
        <dbReference type="ARBA" id="ARBA00023125"/>
    </source>
</evidence>
<dbReference type="InterPro" id="IPR050109">
    <property type="entry name" value="HTH-type_TetR-like_transc_reg"/>
</dbReference>
<dbReference type="InterPro" id="IPR036271">
    <property type="entry name" value="Tet_transcr_reg_TetR-rel_C_sf"/>
</dbReference>